<keyword evidence="5" id="KW-1185">Reference proteome</keyword>
<dbReference type="PROSITE" id="PS50090">
    <property type="entry name" value="MYB_LIKE"/>
    <property type="match status" value="1"/>
</dbReference>
<accession>A0A0L7L844</accession>
<proteinExistence type="predicted"/>
<evidence type="ECO:0000313" key="5">
    <source>
        <dbReference type="Proteomes" id="UP000037510"/>
    </source>
</evidence>
<name>A0A0L7L844_OPEBR</name>
<evidence type="ECO:0000256" key="1">
    <source>
        <dbReference type="SAM" id="MobiDB-lite"/>
    </source>
</evidence>
<dbReference type="CDD" id="cd00167">
    <property type="entry name" value="SANT"/>
    <property type="match status" value="1"/>
</dbReference>
<evidence type="ECO:0008006" key="6">
    <source>
        <dbReference type="Google" id="ProtNLM"/>
    </source>
</evidence>
<dbReference type="Pfam" id="PF10545">
    <property type="entry name" value="MADF_DNA_bdg"/>
    <property type="match status" value="1"/>
</dbReference>
<feature type="domain" description="Myb-like" evidence="2">
    <location>
        <begin position="9"/>
        <end position="68"/>
    </location>
</feature>
<evidence type="ECO:0000259" key="2">
    <source>
        <dbReference type="PROSITE" id="PS50090"/>
    </source>
</evidence>
<sequence length="262" mass="30205">MSNNPHAISWNSEEFEKLVELVKPHPCLYHVQDPSRKNILARESTWEQISLQLGKPVEDCKKRWKALRDGYMKTQRIGNEGKIRTGLFTKLDFLNEPPEEKLEEEHLEPEESLEEETEQEVIMDNQEYYEPAKVAKLPKMLLPPRDPTTEPPKKIGRKNCGRRKYQPPPSHAGLQPIKILPKPILLNSNFIQYIEDKPKASPPPPTPPQPQKSEVLESLIEKVLKEHTNEIDVFFRSMAASVKKLQPNLIPKVKMEVCNVIA</sequence>
<dbReference type="InterPro" id="IPR039353">
    <property type="entry name" value="TF_Adf1"/>
</dbReference>
<gene>
    <name evidence="4" type="ORF">OBRU01_08456</name>
</gene>
<dbReference type="EMBL" id="JTDY01002326">
    <property type="protein sequence ID" value="KOB71658.1"/>
    <property type="molecule type" value="Genomic_DNA"/>
</dbReference>
<feature type="non-terminal residue" evidence="4">
    <location>
        <position position="262"/>
    </location>
</feature>
<organism evidence="4 5">
    <name type="scientific">Operophtera brumata</name>
    <name type="common">Winter moth</name>
    <name type="synonym">Phalaena brumata</name>
    <dbReference type="NCBI Taxonomy" id="104452"/>
    <lineage>
        <taxon>Eukaryota</taxon>
        <taxon>Metazoa</taxon>
        <taxon>Ecdysozoa</taxon>
        <taxon>Arthropoda</taxon>
        <taxon>Hexapoda</taxon>
        <taxon>Insecta</taxon>
        <taxon>Pterygota</taxon>
        <taxon>Neoptera</taxon>
        <taxon>Endopterygota</taxon>
        <taxon>Lepidoptera</taxon>
        <taxon>Glossata</taxon>
        <taxon>Ditrysia</taxon>
        <taxon>Geometroidea</taxon>
        <taxon>Geometridae</taxon>
        <taxon>Larentiinae</taxon>
        <taxon>Operophtera</taxon>
    </lineage>
</organism>
<protein>
    <recommendedName>
        <fullName evidence="6">Transcription factor Adf-1</fullName>
    </recommendedName>
</protein>
<dbReference type="SMART" id="SM00595">
    <property type="entry name" value="MADF"/>
    <property type="match status" value="1"/>
</dbReference>
<evidence type="ECO:0000259" key="3">
    <source>
        <dbReference type="PROSITE" id="PS51029"/>
    </source>
</evidence>
<dbReference type="PANTHER" id="PTHR12243">
    <property type="entry name" value="MADF DOMAIN TRANSCRIPTION FACTOR"/>
    <property type="match status" value="1"/>
</dbReference>
<dbReference type="InterPro" id="IPR006578">
    <property type="entry name" value="MADF-dom"/>
</dbReference>
<reference evidence="4 5" key="1">
    <citation type="journal article" date="2015" name="Genome Biol. Evol.">
        <title>The genome of winter moth (Operophtera brumata) provides a genomic perspective on sexual dimorphism and phenology.</title>
        <authorList>
            <person name="Derks M.F."/>
            <person name="Smit S."/>
            <person name="Salis L."/>
            <person name="Schijlen E."/>
            <person name="Bossers A."/>
            <person name="Mateman C."/>
            <person name="Pijl A.S."/>
            <person name="de Ridder D."/>
            <person name="Groenen M.A."/>
            <person name="Visser M.E."/>
            <person name="Megens H.J."/>
        </authorList>
    </citation>
    <scope>NUCLEOTIDE SEQUENCE [LARGE SCALE GENOMIC DNA]</scope>
    <source>
        <strain evidence="4">WM2013NL</strain>
        <tissue evidence="4">Head and thorax</tissue>
    </source>
</reference>
<comment type="caution">
    <text evidence="4">The sequence shown here is derived from an EMBL/GenBank/DDBJ whole genome shotgun (WGS) entry which is preliminary data.</text>
</comment>
<dbReference type="STRING" id="104452.A0A0L7L844"/>
<dbReference type="PROSITE" id="PS51029">
    <property type="entry name" value="MADF"/>
    <property type="match status" value="1"/>
</dbReference>
<dbReference type="PANTHER" id="PTHR12243:SF67">
    <property type="entry name" value="COREPRESSOR OF PANGOLIN, ISOFORM A-RELATED"/>
    <property type="match status" value="1"/>
</dbReference>
<dbReference type="InterPro" id="IPR001005">
    <property type="entry name" value="SANT/Myb"/>
</dbReference>
<feature type="compositionally biased region" description="Basic residues" evidence="1">
    <location>
        <begin position="154"/>
        <end position="165"/>
    </location>
</feature>
<feature type="region of interest" description="Disordered" evidence="1">
    <location>
        <begin position="140"/>
        <end position="173"/>
    </location>
</feature>
<evidence type="ECO:0000313" key="4">
    <source>
        <dbReference type="EMBL" id="KOB71658.1"/>
    </source>
</evidence>
<dbReference type="Proteomes" id="UP000037510">
    <property type="component" value="Unassembled WGS sequence"/>
</dbReference>
<dbReference type="AlphaFoldDB" id="A0A0L7L844"/>
<feature type="domain" description="MADF" evidence="3">
    <location>
        <begin position="17"/>
        <end position="99"/>
    </location>
</feature>
<dbReference type="Gene3D" id="1.10.10.60">
    <property type="entry name" value="Homeodomain-like"/>
    <property type="match status" value="1"/>
</dbReference>